<dbReference type="Proteomes" id="UP000027138">
    <property type="component" value="Unassembled WGS sequence"/>
</dbReference>
<organism evidence="2 3">
    <name type="scientific">Jatropha curcas</name>
    <name type="common">Barbados nut</name>
    <dbReference type="NCBI Taxonomy" id="180498"/>
    <lineage>
        <taxon>Eukaryota</taxon>
        <taxon>Viridiplantae</taxon>
        <taxon>Streptophyta</taxon>
        <taxon>Embryophyta</taxon>
        <taxon>Tracheophyta</taxon>
        <taxon>Spermatophyta</taxon>
        <taxon>Magnoliopsida</taxon>
        <taxon>eudicotyledons</taxon>
        <taxon>Gunneridae</taxon>
        <taxon>Pentapetalae</taxon>
        <taxon>rosids</taxon>
        <taxon>fabids</taxon>
        <taxon>Malpighiales</taxon>
        <taxon>Euphorbiaceae</taxon>
        <taxon>Crotonoideae</taxon>
        <taxon>Jatropheae</taxon>
        <taxon>Jatropha</taxon>
    </lineage>
</organism>
<protein>
    <submittedName>
        <fullName evidence="2">Uncharacterized protein</fullName>
    </submittedName>
</protein>
<proteinExistence type="predicted"/>
<dbReference type="OrthoDB" id="1305418at2759"/>
<evidence type="ECO:0000256" key="1">
    <source>
        <dbReference type="SAM" id="MobiDB-lite"/>
    </source>
</evidence>
<accession>A0A067L5E6</accession>
<sequence length="146" mass="15243">MARGRAIDSNASGSVLCGGCGRGHSTRGRGGTIPPPSLGTSGASFSAQPPVPPALPSCSFLFYPTCWTSRVFTSFTVTYCTSTARERVISSQAGSEAESRMDELALYLEAIWGEKKRKVYGIGSQASQFYCGLASASNASVASSRP</sequence>
<dbReference type="EMBL" id="KK914265">
    <property type="protein sequence ID" value="KDP43642.1"/>
    <property type="molecule type" value="Genomic_DNA"/>
</dbReference>
<name>A0A067L5E6_JATCU</name>
<dbReference type="AlphaFoldDB" id="A0A067L5E6"/>
<feature type="region of interest" description="Disordered" evidence="1">
    <location>
        <begin position="25"/>
        <end position="45"/>
    </location>
</feature>
<evidence type="ECO:0000313" key="3">
    <source>
        <dbReference type="Proteomes" id="UP000027138"/>
    </source>
</evidence>
<keyword evidence="3" id="KW-1185">Reference proteome</keyword>
<gene>
    <name evidence="2" type="ORF">JCGZ_22956</name>
</gene>
<evidence type="ECO:0000313" key="2">
    <source>
        <dbReference type="EMBL" id="KDP43642.1"/>
    </source>
</evidence>
<reference evidence="2 3" key="1">
    <citation type="journal article" date="2014" name="PLoS ONE">
        <title>Global Analysis of Gene Expression Profiles in Physic Nut (Jatropha curcas L.) Seedlings Exposed to Salt Stress.</title>
        <authorList>
            <person name="Zhang L."/>
            <person name="Zhang C."/>
            <person name="Wu P."/>
            <person name="Chen Y."/>
            <person name="Li M."/>
            <person name="Jiang H."/>
            <person name="Wu G."/>
        </authorList>
    </citation>
    <scope>NUCLEOTIDE SEQUENCE [LARGE SCALE GENOMIC DNA]</scope>
    <source>
        <strain evidence="3">cv. GZQX0401</strain>
        <tissue evidence="2">Young leaves</tissue>
    </source>
</reference>